<reference evidence="4 5" key="1">
    <citation type="submission" date="2021-07" db="EMBL/GenBank/DDBJ databases">
        <title>Prevalence and characterization of methicillin-resistant Macrococcus spp. in food producing animals and meat in Switzerland in 2019.</title>
        <authorList>
            <person name="Keller J.E."/>
            <person name="Schwendener S."/>
            <person name="Neuenschwander J."/>
            <person name="Overesch G."/>
            <person name="Perreten V."/>
        </authorList>
    </citation>
    <scope>NUCLEOTIDE SEQUENCE [LARGE SCALE GENOMIC DNA]</scope>
    <source>
        <strain evidence="4 5">19Msa0936</strain>
    </source>
</reference>
<keyword evidence="2" id="KW-0378">Hydrolase</keyword>
<dbReference type="NCBIfam" id="TIGR03933">
    <property type="entry name" value="PIA_icaB"/>
    <property type="match status" value="1"/>
</dbReference>
<dbReference type="InterPro" id="IPR051398">
    <property type="entry name" value="Polysacch_Deacetylase"/>
</dbReference>
<dbReference type="GO" id="GO:0016811">
    <property type="term" value="F:hydrolase activity, acting on carbon-nitrogen (but not peptide) bonds, in linear amides"/>
    <property type="evidence" value="ECO:0007669"/>
    <property type="project" value="InterPro"/>
</dbReference>
<name>A0AAJ4P7Y3_9STAP</name>
<evidence type="ECO:0000313" key="4">
    <source>
        <dbReference type="EMBL" id="QYA42201.1"/>
    </source>
</evidence>
<dbReference type="Pfam" id="PF01522">
    <property type="entry name" value="Polysacc_deac_1"/>
    <property type="match status" value="1"/>
</dbReference>
<comment type="similarity">
    <text evidence="1">Belongs to the polysaccharide deacetylase family.</text>
</comment>
<dbReference type="PANTHER" id="PTHR34216">
    <property type="match status" value="1"/>
</dbReference>
<dbReference type="AlphaFoldDB" id="A0AAJ4P7Y3"/>
<protein>
    <submittedName>
        <fullName evidence="4">Intercellular adhesin biosynthesis polysaccharide N-deacetylase</fullName>
    </submittedName>
</protein>
<gene>
    <name evidence="4" type="primary">icaB</name>
    <name evidence="4" type="ORF">KYI11_11500</name>
</gene>
<dbReference type="RefSeq" id="WP_219503041.1">
    <property type="nucleotide sequence ID" value="NZ_CP079981.1"/>
</dbReference>
<feature type="domain" description="NodB homology" evidence="3">
    <location>
        <begin position="112"/>
        <end position="284"/>
    </location>
</feature>
<dbReference type="PROSITE" id="PS51677">
    <property type="entry name" value="NODB"/>
    <property type="match status" value="1"/>
</dbReference>
<dbReference type="GO" id="GO:0005975">
    <property type="term" value="P:carbohydrate metabolic process"/>
    <property type="evidence" value="ECO:0007669"/>
    <property type="project" value="InterPro"/>
</dbReference>
<sequence>MKKALLTVTILTIIILASINVYKRIDSNIEHSKFQKYKAENSCLALNYHRVRNGTISIKILKFLSANNELKKYSVLTEDFEQQLKWMKSHGATFVSEKEFLSDYNKKKFRKGCVFITFDDADITTFKNAFPILEKYKVPATVFVIAGQVGNKDFNNIELADWEHLKSMDKSELITFQSHTYNMHEMVLDKPIFNKVPASQFKKDLIKSKKVLKNKLGDEVNTFAYPYGNATDKVVSTVESAGFKNAYILSPKPVTPYNGPYRINRIMVDDESFEHVKSWPGFKK</sequence>
<dbReference type="InterPro" id="IPR023872">
    <property type="entry name" value="PNAG_deacetylase"/>
</dbReference>
<evidence type="ECO:0000256" key="1">
    <source>
        <dbReference type="ARBA" id="ARBA00010973"/>
    </source>
</evidence>
<dbReference type="Proteomes" id="UP000826802">
    <property type="component" value="Chromosome"/>
</dbReference>
<dbReference type="PANTHER" id="PTHR34216:SF3">
    <property type="entry name" value="POLY-BETA-1,6-N-ACETYL-D-GLUCOSAMINE N-DEACETYLASE"/>
    <property type="match status" value="1"/>
</dbReference>
<evidence type="ECO:0000313" key="5">
    <source>
        <dbReference type="Proteomes" id="UP000826802"/>
    </source>
</evidence>
<accession>A0AAJ4P7Y3</accession>
<keyword evidence="5" id="KW-1185">Reference proteome</keyword>
<evidence type="ECO:0000259" key="3">
    <source>
        <dbReference type="PROSITE" id="PS51677"/>
    </source>
</evidence>
<dbReference type="EMBL" id="CP079981">
    <property type="protein sequence ID" value="QYA42201.1"/>
    <property type="molecule type" value="Genomic_DNA"/>
</dbReference>
<evidence type="ECO:0000256" key="2">
    <source>
        <dbReference type="ARBA" id="ARBA00022801"/>
    </source>
</evidence>
<organism evidence="4 5">
    <name type="scientific">Macrococcoides bohemicum</name>
    <dbReference type="NCBI Taxonomy" id="1903056"/>
    <lineage>
        <taxon>Bacteria</taxon>
        <taxon>Bacillati</taxon>
        <taxon>Bacillota</taxon>
        <taxon>Bacilli</taxon>
        <taxon>Bacillales</taxon>
        <taxon>Staphylococcaceae</taxon>
        <taxon>Macrococcoides</taxon>
    </lineage>
</organism>
<proteinExistence type="inferred from homology"/>
<dbReference type="InterPro" id="IPR002509">
    <property type="entry name" value="NODB_dom"/>
</dbReference>